<dbReference type="AlphaFoldDB" id="A0A919JVP6"/>
<accession>A0A919JVP6</accession>
<protein>
    <submittedName>
        <fullName evidence="1">Uncharacterized protein</fullName>
    </submittedName>
</protein>
<keyword evidence="2" id="KW-1185">Reference proteome</keyword>
<evidence type="ECO:0000313" key="2">
    <source>
        <dbReference type="Proteomes" id="UP000636960"/>
    </source>
</evidence>
<name>A0A919JVP6_9ACTN</name>
<dbReference type="RefSeq" id="WP_203780456.1">
    <property type="nucleotide sequence ID" value="NZ_BOMV01000011.1"/>
</dbReference>
<comment type="caution">
    <text evidence="1">The sequence shown here is derived from an EMBL/GenBank/DDBJ whole genome shotgun (WGS) entry which is preliminary data.</text>
</comment>
<dbReference type="EMBL" id="BOMV01000011">
    <property type="protein sequence ID" value="GIE94129.1"/>
    <property type="molecule type" value="Genomic_DNA"/>
</dbReference>
<proteinExistence type="predicted"/>
<evidence type="ECO:0000313" key="1">
    <source>
        <dbReference type="EMBL" id="GIE94129.1"/>
    </source>
</evidence>
<dbReference type="Proteomes" id="UP000636960">
    <property type="component" value="Unassembled WGS sequence"/>
</dbReference>
<organism evidence="1 2">
    <name type="scientific">Paractinoplanes rishiriensis</name>
    <dbReference type="NCBI Taxonomy" id="1050105"/>
    <lineage>
        <taxon>Bacteria</taxon>
        <taxon>Bacillati</taxon>
        <taxon>Actinomycetota</taxon>
        <taxon>Actinomycetes</taxon>
        <taxon>Micromonosporales</taxon>
        <taxon>Micromonosporaceae</taxon>
        <taxon>Paractinoplanes</taxon>
    </lineage>
</organism>
<gene>
    <name evidence="1" type="ORF">Ari01nite_15940</name>
</gene>
<sequence length="190" mass="19528">MAVKDYTRVVAPAISVLLAGGERLLAAAPLVQDPGIVEDVSVRDELVNLLDPTILIGLAGHPGNAAQQAVFGRAVIGGPGSQGRLLHEAIGKLTAPKVAVTDRRLLIVELDVVPQSSSFFGRWFGPSDQVATGRYEVDKVAILGAVAAPAGALRRGRLLAGFQDGSGCMLVCSPPSLAPAVIDAIGPPRA</sequence>
<reference evidence="1" key="1">
    <citation type="submission" date="2021-01" db="EMBL/GenBank/DDBJ databases">
        <title>Whole genome shotgun sequence of Actinoplanes rishiriensis NBRC 108556.</title>
        <authorList>
            <person name="Komaki H."/>
            <person name="Tamura T."/>
        </authorList>
    </citation>
    <scope>NUCLEOTIDE SEQUENCE</scope>
    <source>
        <strain evidence="1">NBRC 108556</strain>
    </source>
</reference>